<dbReference type="Ensembl" id="ENSONIT00000036882.1">
    <property type="protein sequence ID" value="ENSONIP00000053090.1"/>
    <property type="gene ID" value="ENSONIG00000028674.1"/>
</dbReference>
<reference evidence="3" key="1">
    <citation type="submission" date="2012-01" db="EMBL/GenBank/DDBJ databases">
        <title>The Genome Sequence of Oreochromis niloticus (Nile Tilapia).</title>
        <authorList>
            <consortium name="Broad Institute Genome Assembly Team"/>
            <consortium name="Broad Institute Sequencing Platform"/>
            <person name="Di Palma F."/>
            <person name="Johnson J."/>
            <person name="Lander E.S."/>
            <person name="Lindblad-Toh K."/>
        </authorList>
    </citation>
    <scope>NUCLEOTIDE SEQUENCE [LARGE SCALE GENOMIC DNA]</scope>
</reference>
<reference evidence="2" key="3">
    <citation type="submission" date="2025-09" db="UniProtKB">
        <authorList>
            <consortium name="Ensembl"/>
        </authorList>
    </citation>
    <scope>IDENTIFICATION</scope>
</reference>
<dbReference type="PANTHER" id="PTHR45749">
    <property type="match status" value="1"/>
</dbReference>
<evidence type="ECO:0000256" key="1">
    <source>
        <dbReference type="SAM" id="MobiDB-lite"/>
    </source>
</evidence>
<dbReference type="Proteomes" id="UP000005207">
    <property type="component" value="Linkage group LG1"/>
</dbReference>
<reference evidence="2" key="2">
    <citation type="submission" date="2025-08" db="UniProtKB">
        <authorList>
            <consortium name="Ensembl"/>
        </authorList>
    </citation>
    <scope>IDENTIFICATION</scope>
</reference>
<dbReference type="GeneTree" id="ENSGT00940000154356"/>
<sequence length="482" mass="54452">MFLLLDFNTQWCHILLSSDALLKFLNPTPGPSTTSTAAASTSAAQPTSFAAASSGVPVASTSAAQPSSDAAASSGPPAAPIDPADWPSALTEKVRTELVHRGPFVIDSDFTFPKQKDGRRCHHDYFNRLLINGEKVRRTWLMSSKKEDSLHCFCCKMFSKRDYKLSREGLKDWKNASHLLKVHEDSQEHNAHMATWKDLEVRFAKGLTIDKQEMALAEAERKRWREVLHRLVAIIQSLAERNMAFRGSTDTLNKPDNGNFLKEVELMAKFDPVMKQHVSRVESGAGSHIHYLGKTIQNELIDTISSRLIKRIVEDIKTSKYFSIILDCTPDLSHKEQRLRTTKRHFGYESPDEPIQDALKKMETTFFNVVVDTAISSLDERFQNLGEVNDKFGVLLNFHNLQKEELLQQCQTLSTTLTHDSQPDINGTELAMEMQNFPPLPSKNMTNMELLTFLHEKKLAEIYPNMWVALRIFATLPVTGCC</sequence>
<protein>
    <submittedName>
        <fullName evidence="2">Uncharacterized protein</fullName>
    </submittedName>
</protein>
<dbReference type="OMA" id="WMLSETI"/>
<dbReference type="AlphaFoldDB" id="A0A669D428"/>
<keyword evidence="3" id="KW-1185">Reference proteome</keyword>
<proteinExistence type="predicted"/>
<dbReference type="PANTHER" id="PTHR45749:SF35">
    <property type="entry name" value="AC-LIKE TRANSPOSASE-RELATED"/>
    <property type="match status" value="1"/>
</dbReference>
<name>A0A669D428_ORENI</name>
<evidence type="ECO:0000313" key="3">
    <source>
        <dbReference type="Proteomes" id="UP000005207"/>
    </source>
</evidence>
<feature type="region of interest" description="Disordered" evidence="1">
    <location>
        <begin position="60"/>
        <end position="86"/>
    </location>
</feature>
<accession>A0A669D428</accession>
<organism evidence="2 3">
    <name type="scientific">Oreochromis niloticus</name>
    <name type="common">Nile tilapia</name>
    <name type="synonym">Tilapia nilotica</name>
    <dbReference type="NCBI Taxonomy" id="8128"/>
    <lineage>
        <taxon>Eukaryota</taxon>
        <taxon>Metazoa</taxon>
        <taxon>Chordata</taxon>
        <taxon>Craniata</taxon>
        <taxon>Vertebrata</taxon>
        <taxon>Euteleostomi</taxon>
        <taxon>Actinopterygii</taxon>
        <taxon>Neopterygii</taxon>
        <taxon>Teleostei</taxon>
        <taxon>Neoteleostei</taxon>
        <taxon>Acanthomorphata</taxon>
        <taxon>Ovalentaria</taxon>
        <taxon>Cichlomorphae</taxon>
        <taxon>Cichliformes</taxon>
        <taxon>Cichlidae</taxon>
        <taxon>African cichlids</taxon>
        <taxon>Pseudocrenilabrinae</taxon>
        <taxon>Oreochromini</taxon>
        <taxon>Oreochromis</taxon>
    </lineage>
</organism>
<dbReference type="InParanoid" id="A0A669D428"/>
<evidence type="ECO:0000313" key="2">
    <source>
        <dbReference type="Ensembl" id="ENSONIP00000053090.1"/>
    </source>
</evidence>